<accession>A0AA40CFN2</accession>
<feature type="non-terminal residue" evidence="1">
    <location>
        <position position="210"/>
    </location>
</feature>
<organism evidence="1 2">
    <name type="scientific">Bombardia bombarda</name>
    <dbReference type="NCBI Taxonomy" id="252184"/>
    <lineage>
        <taxon>Eukaryota</taxon>
        <taxon>Fungi</taxon>
        <taxon>Dikarya</taxon>
        <taxon>Ascomycota</taxon>
        <taxon>Pezizomycotina</taxon>
        <taxon>Sordariomycetes</taxon>
        <taxon>Sordariomycetidae</taxon>
        <taxon>Sordariales</taxon>
        <taxon>Lasiosphaeriaceae</taxon>
        <taxon>Bombardia</taxon>
    </lineage>
</organism>
<comment type="caution">
    <text evidence="1">The sequence shown here is derived from an EMBL/GenBank/DDBJ whole genome shotgun (WGS) entry which is preliminary data.</text>
</comment>
<name>A0AA40CFN2_9PEZI</name>
<evidence type="ECO:0000313" key="1">
    <source>
        <dbReference type="EMBL" id="KAK0636742.1"/>
    </source>
</evidence>
<gene>
    <name evidence="1" type="ORF">B0T17DRAFT_519822</name>
</gene>
<sequence>MPPHLVRQGGLPHISVPLILVPPPTVTALQPLALPPPGVHISTLQPDAAKPASRAVHGTSQESGGRLRTIANHLIIPKLADMSLPENGSHGLLRFPITYFWKGLRHAKLTMILVLSLTWNILKLFQVLEMGISVLSNGGLSLKTAVLIREALSYAVLTSRDYLSGDDGSGYFVMGIIRVVRNFDNSSHPSCEYAGSRQLEAQDRYKSTTL</sequence>
<evidence type="ECO:0000313" key="2">
    <source>
        <dbReference type="Proteomes" id="UP001174934"/>
    </source>
</evidence>
<reference evidence="1" key="1">
    <citation type="submission" date="2023-06" db="EMBL/GenBank/DDBJ databases">
        <title>Genome-scale phylogeny and comparative genomics of the fungal order Sordariales.</title>
        <authorList>
            <consortium name="Lawrence Berkeley National Laboratory"/>
            <person name="Hensen N."/>
            <person name="Bonometti L."/>
            <person name="Westerberg I."/>
            <person name="Brannstrom I.O."/>
            <person name="Guillou S."/>
            <person name="Cros-Aarteil S."/>
            <person name="Calhoun S."/>
            <person name="Haridas S."/>
            <person name="Kuo A."/>
            <person name="Mondo S."/>
            <person name="Pangilinan J."/>
            <person name="Riley R."/>
            <person name="LaButti K."/>
            <person name="Andreopoulos B."/>
            <person name="Lipzen A."/>
            <person name="Chen C."/>
            <person name="Yanf M."/>
            <person name="Daum C."/>
            <person name="Ng V."/>
            <person name="Clum A."/>
            <person name="Steindorff A."/>
            <person name="Ohm R."/>
            <person name="Martin F."/>
            <person name="Silar P."/>
            <person name="Natvig D."/>
            <person name="Lalanne C."/>
            <person name="Gautier V."/>
            <person name="Ament-velasquez S.L."/>
            <person name="Kruys A."/>
            <person name="Hutchinson M.I."/>
            <person name="Powell A.J."/>
            <person name="Barry K."/>
            <person name="Miller A.N."/>
            <person name="Grigoriev I.V."/>
            <person name="Debuchy R."/>
            <person name="Gladieux P."/>
            <person name="Thoren M.H."/>
            <person name="Johannesson H."/>
        </authorList>
    </citation>
    <scope>NUCLEOTIDE SEQUENCE</scope>
    <source>
        <strain evidence="1">SMH3391-2</strain>
    </source>
</reference>
<proteinExistence type="predicted"/>
<dbReference type="Proteomes" id="UP001174934">
    <property type="component" value="Unassembled WGS sequence"/>
</dbReference>
<keyword evidence="2" id="KW-1185">Reference proteome</keyword>
<dbReference type="EMBL" id="JAULSR010000001">
    <property type="protein sequence ID" value="KAK0636742.1"/>
    <property type="molecule type" value="Genomic_DNA"/>
</dbReference>
<protein>
    <submittedName>
        <fullName evidence="1">Uncharacterized protein</fullName>
    </submittedName>
</protein>
<dbReference type="AlphaFoldDB" id="A0AA40CFN2"/>